<feature type="transmembrane region" description="Helical" evidence="48">
    <location>
        <begin position="431"/>
        <end position="452"/>
    </location>
</feature>
<evidence type="ECO:0000256" key="11">
    <source>
        <dbReference type="ARBA" id="ARBA00022510"/>
    </source>
</evidence>
<evidence type="ECO:0000259" key="52">
    <source>
        <dbReference type="PROSITE" id="PS51822"/>
    </source>
</evidence>
<dbReference type="GO" id="GO:0039694">
    <property type="term" value="P:viral RNA genome replication"/>
    <property type="evidence" value="ECO:0007669"/>
    <property type="project" value="InterPro"/>
</dbReference>
<keyword evidence="21" id="KW-0479">Metal-binding</keyword>
<evidence type="ECO:0000256" key="29">
    <source>
        <dbReference type="ARBA" id="ARBA00022840"/>
    </source>
</evidence>
<dbReference type="Pfam" id="PF02907">
    <property type="entry name" value="Peptidase_S29"/>
    <property type="match status" value="1"/>
</dbReference>
<feature type="transmembrane region" description="Helical" evidence="48">
    <location>
        <begin position="263"/>
        <end position="280"/>
    </location>
</feature>
<evidence type="ECO:0000256" key="16">
    <source>
        <dbReference type="ARBA" id="ARBA00022632"/>
    </source>
</evidence>
<dbReference type="Pfam" id="PF00998">
    <property type="entry name" value="RdRP_3"/>
    <property type="match status" value="1"/>
</dbReference>
<dbReference type="SUPFAM" id="SSF56672">
    <property type="entry name" value="DNA/RNA polymerases"/>
    <property type="match status" value="1"/>
</dbReference>
<dbReference type="GO" id="GO:0042025">
    <property type="term" value="C:host cell nucleus"/>
    <property type="evidence" value="ECO:0007669"/>
    <property type="project" value="UniProtKB-SubCell"/>
</dbReference>
<keyword evidence="16" id="KW-1090">Inhibition of host innate immune response by virus</keyword>
<evidence type="ECO:0000256" key="12">
    <source>
        <dbReference type="ARBA" id="ARBA00022561"/>
    </source>
</evidence>
<feature type="transmembrane region" description="Helical" evidence="48">
    <location>
        <begin position="932"/>
        <end position="961"/>
    </location>
</feature>
<evidence type="ECO:0000256" key="10">
    <source>
        <dbReference type="ARBA" id="ARBA00022506"/>
    </source>
</evidence>
<sequence>MRVPLLLVLGTCFCIGGFGQASTANSSTTSTSSSTTPSPSPTVAGDWGAGGFTSFWHNLTSAFGSLGTGFSGFGLTLATTLGNGFTKHVSTPTSNLFAHLANITRGKRDLGALDRPRPAPRPASECLNGTSVDWCLQCRAAEDRYPWFDCGAALTWFCGLIISLLFFVLLTGLCFLIILLTLSHVLVHGPPRAGYWLVLCCCVAVCDARPVDSSLSTPGESVDTPWWHAAVALLGFSIVVAAVVWNCILAFTLRGFHRCCSGLMASLALFYLLLCARLASGDPFISSRACTDNSTPWVYFSNCCAEDDLVLCTSHVCWTKVGCVPCTETEGCWSSLGGGVSMRPGPGSTQARRDAMNAIGAAGLAAYAAEAVGLGEVYSGVLVFGIFGVRRTTPLKLICGKPCMEDVRTWMQLKAPTLTTIVEWASRIPNIIWTLIVGMPFLFAVLLGYTVVRGHWVVTIILALGVPGIISSGEVQCVCGNETATNNCTLQDVDRAGVSCYCPFGQVIKHYPLGHRFGRIPIVCPERYDHEEDWWFCVWGSWWWVHQGVTVPYAHPFSPPDPYSALCYISDSGSAAMNRSIFVRTWAGYDGGFGGNVTTCLLDRREKACGDCYGGCYQLDRDNSRPFARCGGGYKDGPIIFLPLAVVRYDNNSANAWWRPNRAVAELLISSRYRHGVGCGDVGGVIHCWSCFVHEPPERGWLPQPGRPTDLCINPQYERRQLGYTRNWLETIQYVADSLWAGTGCPVYDVPAYPVCKHMAWFPADGSRVTMSGGRQVVGALPESYLGFVGLFGVLLALMVASGARLIPLLLVIVAAVTQTRADCYPSCTYCNYILCVSSSRCAALADDSFYMSYNSHFSVRQGYGLPEWLTDLGPIAVPTAWLCHLFGVPSLSSLVVGARLLGSLVEVAEVDFYCGNATEPSLSVDGYDFTYLLYAILPLFGVSTIWTLGSFLGVCAGLRLRAKFPWRICALILQYACDHSLNFAVCLAVVVQVYDSAVGGIPYAEAALHRGLIAAPAMAASFTYPTWIETVLGCFCVLFYARTVGRVGLAPLVAYKLSRGLLGVTILVLLCARSHDRGVLGASNHSLEICIPVDWMSVSADDTWWYLSSLICFLSVVLAFHSITGKRIRLRLYARWCKIYCALRLLVGVSPVGRYGRFSSPTMLAWLVCCLLWPRECGTVGLLLVACAAAVDLADWALEAVLCVTPKHEPIGRAADLAARCLNNAELSALLQRWWYKGWLLYEHMGQVSLNLRERVVAMGGCLEPVAIRPEELHAVYDDTMTLTCGRWYGGSPVVARCGNAVLIGSAKSVSSLPPGYTLTAPLLVVRPRSGFFSILKTSLLGRGEVPGTGQVVVFETATGTSMGVATNGVLYATFHGTSGRPLAGPNGPRNPYWTSPSDDVACYPLLEGLSCLEACSCGDHSRWMVRVDGQLVHGVQSGEDHVVLDCPTPLDKIKGASGSPVLCDNGHAVGMLVGAISNGGVVQRIRYVRPWKAIPGNPKGDRVPEFPTVPTEGYKCVGYVAPTGSGKSTKLPMALAALGHRVLVLNPSVVTTKSMYKYIKEVSGKSPNVFAGTGKGAMAIRTGSRITYVTYGRFLVNPEDWLANADVVICDECHAVDGTSILGIGAALSLAEAGGVKLTIMATATPPGTVITPHDSITEVPLDSNGDIPFYGLTIKSEQYKTGRHVIFCHSKAECTRVASELSRAGVNAVTFWRGADPANLSDDPNLTVVATDAISTGYTGNFATCTDCCSVVCEEVEVDLNPTFSLLLGVRAADAALRMQRRGRCGRGAPGTYRPVISGAPPTGMTSSAAAWSAAEAGYVWYGRTEQQIVQWLEAYQSCAYTCRMPGDFAEAVRALGVLKPFFRDEEVAKLCLKDQSWPLLYGAQRRLCLTAESAPPSDDIKWAGIIGLNAVPLLFRLGTVTAPCVSHILTKKLAEVLGDASYQDASMGPLLLAGVGIAAAVAIVGATGCLSISSVWEVFSGGSPTIPGSSSEKDRGRVQEGGPVPVDALREVATSLDYPFLSTVWGALEQGSTFVRNGASDAAQAVKAWYTGGTPVLPVVQAIPEGVAGARILEILHAHMMAIAAGGLAVVGSRSSPGLATIAALVAGVQTLAPTHVIWLLAIAGGMAVSLASSPQLGAAAAGAFYIGNKIGSFSILNTIMNCVTGYEACVSTCALTLELMDGTANAMSWASALVAVVSPGAAVGGIALALILRGAGGGDVSAWMNRLLSCLPRNNVLPDGFFVDKKDPHALAKAVRSLSLTSRLAAWCEASRQDDYVFCADGWLNKLMRVIGAIYAYVRNWVVDHLPVPGIPYVSCSVAYKGKLKGTGSVSTKCACGHGIAWDCSVEGQAEQGEINKGKTRWLCRCSATGGLPINTTTVWTGDLRVDLSEEREFMFRLSASHSFVVFMRPEVRTIKVLSSTCRNLTKKMILDAIAEGPVAAGGAPVSPFWAGDSLASFTAGQSITYEGELVKLPFEVTGVPQICTTPCSPRLFEVTGAPEAEARAAEAAEVASEAVKLADQTMEAAAGLITTSIEARRKAEAEAWALREKMMGRDLFEDGCDSKWDDQDDVCMTNRHLYAMINDDAPTPVADKDPEQGLLEVLGEPAVLPLTEDNQVKPVETDELFAPTPLSQEAVLDGVAEPELMTDLRDSGGEVAEAMSYAGAMVANIGRGAMLGAKTVVEAVAKPVRVVTNATAQAATSAKWKVKDLAKAAATKLPSITKEVVEVAAEITSEEPLTIDVTTARYVTFKWSCGSGGECIVTTSDDDSLEDALSRSKVPTCHDHKLLAGVLELHRREKVHTLCEISLDVTCVCPKHPDERPKGRTTTRTLVHRCCGKDESRTKAMGINTPTCLLDSLWGDTAGGRWLCNGKEIPMDTIVGTVEGVYELVHETPCGLSYLWSGAPIVVGEPKKHPVTRPLTAHLRADATKVYVTDPQAIHQRIAKVTIEQVPAVEDGFLRDAYNLALAKASRVLNPGFDYDTAVSKVRPNSARGHVANITVADLKTPRGRKAVEDCLDGIRTGTEEGRFMLRPKSEVFPQTKSTYKPPRLICYPSLEFRVAEKMILGDPSVVAKAVMGEAYGFQHPPHKRAEVLYRMWKSKRQPMCYTLDGVCFDSTITQEDIGRESEIFARASPDPGLVRRLHAYYAESPMVGPDGRIVGIRRCRASGTLTTSAGNSITCYLKVTAACRKAGIQNPSFLIHGDDVVVICERSEENLCRALGDALTSYGYVCEPVAHADLSTAESCSATVTMVRTVRGMQPTLTTDMRRGLGRVLAEVGDPVGTAWGYTINYPTNPIVSCVLLPILLTTALNSGEGVNQLINVDIRGNTIQMPLSSLGKAIRGLHGPSILCVTGRAPSDIQQAADVLQFFNMRGLGFWRRNRAKVRVRLMRAGRDWASLARELLWDPACSMPPVLDQGEGILPPELWEWSWEGLAPIPVRDKPVPWRVKAAIAILGLFALSVVL</sequence>
<dbReference type="Pfam" id="PF01538">
    <property type="entry name" value="HCV_NS2"/>
    <property type="match status" value="1"/>
</dbReference>
<keyword evidence="15" id="KW-1162">Viral penetration into host cytoplasm</keyword>
<keyword evidence="17" id="KW-0645">Protease</keyword>
<evidence type="ECO:0000259" key="49">
    <source>
        <dbReference type="PROSITE" id="PS50507"/>
    </source>
</evidence>
<evidence type="ECO:0000256" key="8">
    <source>
        <dbReference type="ARBA" id="ARBA00022482"/>
    </source>
</evidence>
<dbReference type="GO" id="GO:0039502">
    <property type="term" value="P:symbiont-mediated suppression of host type I interferon-mediated signaling pathway"/>
    <property type="evidence" value="ECO:0007669"/>
    <property type="project" value="UniProtKB-KW"/>
</dbReference>
<keyword evidence="12" id="KW-0167">Capsid protein</keyword>
<keyword evidence="22" id="KW-0547">Nucleotide-binding</keyword>
<keyword evidence="7" id="KW-0813">Transport</keyword>
<dbReference type="Gene3D" id="3.30.70.270">
    <property type="match status" value="2"/>
</dbReference>
<evidence type="ECO:0000256" key="17">
    <source>
        <dbReference type="ARBA" id="ARBA00022670"/>
    </source>
</evidence>
<dbReference type="GO" id="GO:0003724">
    <property type="term" value="F:RNA helicase activity"/>
    <property type="evidence" value="ECO:0007669"/>
    <property type="project" value="UniProtKB-EC"/>
</dbReference>
<keyword evidence="13" id="KW-1048">Host nucleus</keyword>
<evidence type="ECO:0000256" key="21">
    <source>
        <dbReference type="ARBA" id="ARBA00022723"/>
    </source>
</evidence>
<dbReference type="GO" id="GO:0017111">
    <property type="term" value="F:ribonucleoside triphosphate phosphatase activity"/>
    <property type="evidence" value="ECO:0007669"/>
    <property type="project" value="UniProtKB-EC"/>
</dbReference>
<keyword evidence="11" id="KW-1170">Fusion of virus membrane with host endosomal membrane</keyword>
<evidence type="ECO:0000256" key="19">
    <source>
        <dbReference type="ARBA" id="ARBA00022692"/>
    </source>
</evidence>
<keyword evidence="44" id="KW-1160">Virus entry into host cell</keyword>
<dbReference type="GO" id="GO:0005524">
    <property type="term" value="F:ATP binding"/>
    <property type="evidence" value="ECO:0007669"/>
    <property type="project" value="UniProtKB-KW"/>
</dbReference>
<dbReference type="Pfam" id="PF01001">
    <property type="entry name" value="HCV_NS4b"/>
    <property type="match status" value="1"/>
</dbReference>
<organism evidence="53 54">
    <name type="scientific">bat pegivirus G</name>
    <dbReference type="NCBI Taxonomy" id="2758121"/>
    <lineage>
        <taxon>Viruses</taxon>
        <taxon>Riboviria</taxon>
        <taxon>Orthornavirae</taxon>
        <taxon>Kitrinoviricota</taxon>
        <taxon>Flasuviricetes</taxon>
        <taxon>Amarillovirales</taxon>
        <taxon>Flaviviridae</taxon>
        <taxon>Pegivirus</taxon>
        <taxon>Pegivirus scotophili</taxon>
    </lineage>
</organism>
<evidence type="ECO:0000256" key="34">
    <source>
        <dbReference type="ARBA" id="ARBA00022989"/>
    </source>
</evidence>
<dbReference type="GO" id="GO:0046718">
    <property type="term" value="P:symbiont entry into host cell"/>
    <property type="evidence" value="ECO:0007669"/>
    <property type="project" value="UniProtKB-KW"/>
</dbReference>
<dbReference type="InterPro" id="IPR014001">
    <property type="entry name" value="Helicase_ATP-bd"/>
</dbReference>
<keyword evidence="31" id="KW-1043">Host membrane</keyword>
<evidence type="ECO:0000259" key="51">
    <source>
        <dbReference type="PROSITE" id="PS51693"/>
    </source>
</evidence>
<keyword evidence="39" id="KW-0325">Glycoprotein</keyword>
<dbReference type="InterPro" id="IPR002518">
    <property type="entry name" value="HCV_NS2"/>
</dbReference>
<evidence type="ECO:0000256" key="43">
    <source>
        <dbReference type="ARBA" id="ARBA00023280"/>
    </source>
</evidence>
<keyword evidence="27" id="KW-0720">Serine protease</keyword>
<keyword evidence="34 48" id="KW-1133">Transmembrane helix</keyword>
<keyword evidence="45" id="KW-0407">Ion channel</keyword>
<dbReference type="Gene3D" id="2.40.10.120">
    <property type="match status" value="1"/>
</dbReference>
<comment type="catalytic activity">
    <reaction evidence="47">
        <text>ATP + H2O = ADP + phosphate + H(+)</text>
        <dbReference type="Rhea" id="RHEA:13065"/>
        <dbReference type="ChEBI" id="CHEBI:15377"/>
        <dbReference type="ChEBI" id="CHEBI:15378"/>
        <dbReference type="ChEBI" id="CHEBI:30616"/>
        <dbReference type="ChEBI" id="CHEBI:43474"/>
        <dbReference type="ChEBI" id="CHEBI:456216"/>
        <dbReference type="EC" id="3.6.4.13"/>
    </reaction>
</comment>
<evidence type="ECO:0000256" key="32">
    <source>
        <dbReference type="ARBA" id="ARBA00022884"/>
    </source>
</evidence>
<dbReference type="Proteomes" id="UP000154705">
    <property type="component" value="Segment"/>
</dbReference>
<keyword evidence="54" id="KW-1185">Reference proteome</keyword>
<dbReference type="GO" id="GO:0004252">
    <property type="term" value="F:serine-type endopeptidase activity"/>
    <property type="evidence" value="ECO:0007669"/>
    <property type="project" value="InterPro"/>
</dbReference>
<keyword evidence="18" id="KW-0808">Transferase</keyword>
<feature type="transmembrane region" description="Helical" evidence="48">
    <location>
        <begin position="1133"/>
        <end position="1150"/>
    </location>
</feature>
<keyword evidence="43" id="KW-0899">Viral immunoevasion</keyword>
<evidence type="ECO:0000256" key="39">
    <source>
        <dbReference type="ARBA" id="ARBA00023180"/>
    </source>
</evidence>
<evidence type="ECO:0000256" key="37">
    <source>
        <dbReference type="ARBA" id="ARBA00023065"/>
    </source>
</evidence>
<evidence type="ECO:0000256" key="38">
    <source>
        <dbReference type="ARBA" id="ARBA00023136"/>
    </source>
</evidence>
<keyword evidence="26" id="KW-0788">Thiol protease</keyword>
<feature type="transmembrane region" description="Helical" evidence="48">
    <location>
        <begin position="982"/>
        <end position="1005"/>
    </location>
</feature>
<feature type="transmembrane region" description="Helical" evidence="48">
    <location>
        <begin position="154"/>
        <end position="182"/>
    </location>
</feature>
<dbReference type="GO" id="GO:0034220">
    <property type="term" value="P:monoatomic ion transmembrane transport"/>
    <property type="evidence" value="ECO:0007669"/>
    <property type="project" value="UniProtKB-KW"/>
</dbReference>
<dbReference type="GO" id="GO:0052170">
    <property type="term" value="P:symbiont-mediated suppression of host innate immune response"/>
    <property type="evidence" value="ECO:0007669"/>
    <property type="project" value="UniProtKB-KW"/>
</dbReference>
<proteinExistence type="predicted"/>
<evidence type="ECO:0000256" key="31">
    <source>
        <dbReference type="ARBA" id="ARBA00022870"/>
    </source>
</evidence>
<dbReference type="GO" id="GO:0039520">
    <property type="term" value="P:symbiont-mediated activation of host autophagy"/>
    <property type="evidence" value="ECO:0007669"/>
    <property type="project" value="UniProtKB-KW"/>
</dbReference>
<dbReference type="GO" id="GO:0019028">
    <property type="term" value="C:viral capsid"/>
    <property type="evidence" value="ECO:0007669"/>
    <property type="project" value="UniProtKB-KW"/>
</dbReference>
<dbReference type="EMBL" id="KC796076">
    <property type="protein sequence ID" value="AGK41006.1"/>
    <property type="molecule type" value="Genomic_RNA"/>
</dbReference>
<evidence type="ECO:0000256" key="47">
    <source>
        <dbReference type="ARBA" id="ARBA00047984"/>
    </source>
</evidence>
<dbReference type="PROSITE" id="PS50507">
    <property type="entry name" value="RDRP_SSRNA_POS"/>
    <property type="match status" value="1"/>
</dbReference>
<dbReference type="GO" id="GO:0019087">
    <property type="term" value="P:symbiont-mediated transformation of host cell"/>
    <property type="evidence" value="ECO:0007669"/>
    <property type="project" value="InterPro"/>
</dbReference>
<keyword evidence="33" id="KW-0693">Viral RNA replication</keyword>
<dbReference type="InterPro" id="IPR043504">
    <property type="entry name" value="Peptidase_S1_PA_chymotrypsin"/>
</dbReference>
<evidence type="ECO:0000256" key="22">
    <source>
        <dbReference type="ARBA" id="ARBA00022741"/>
    </source>
</evidence>
<dbReference type="InterPro" id="IPR009003">
    <property type="entry name" value="Peptidase_S1_PA"/>
</dbReference>
<evidence type="ECO:0000256" key="33">
    <source>
        <dbReference type="ARBA" id="ARBA00022953"/>
    </source>
</evidence>
<dbReference type="InterPro" id="IPR002166">
    <property type="entry name" value="RNA_pol_HCV"/>
</dbReference>
<evidence type="ECO:0000256" key="28">
    <source>
        <dbReference type="ARBA" id="ARBA00022830"/>
    </source>
</evidence>
<evidence type="ECO:0000256" key="5">
    <source>
        <dbReference type="ARBA" id="ARBA00004291"/>
    </source>
</evidence>
<dbReference type="GO" id="GO:0004197">
    <property type="term" value="F:cysteine-type endopeptidase activity"/>
    <property type="evidence" value="ECO:0007669"/>
    <property type="project" value="InterPro"/>
</dbReference>
<feature type="transmembrane region" description="Helical" evidence="48">
    <location>
        <begin position="226"/>
        <end position="251"/>
    </location>
</feature>
<evidence type="ECO:0000256" key="4">
    <source>
        <dbReference type="ARBA" id="ARBA00004192"/>
    </source>
</evidence>
<feature type="domain" description="Peptidase C18" evidence="51">
    <location>
        <begin position="1196"/>
        <end position="1321"/>
    </location>
</feature>
<feature type="transmembrane region" description="Helical" evidence="48">
    <location>
        <begin position="1054"/>
        <end position="1076"/>
    </location>
</feature>
<dbReference type="InterPro" id="IPR043128">
    <property type="entry name" value="Rev_trsase/Diguanyl_cyclase"/>
</dbReference>
<keyword evidence="9" id="KW-0696">RNA-directed RNA polymerase</keyword>
<keyword evidence="36" id="KW-1072">Activation of host autophagy by virus</keyword>
<evidence type="ECO:0000313" key="54">
    <source>
        <dbReference type="Proteomes" id="UP000154705"/>
    </source>
</evidence>
<dbReference type="PROSITE" id="PS51822">
    <property type="entry name" value="HV_PV_NS3_PRO"/>
    <property type="match status" value="1"/>
</dbReference>
<evidence type="ECO:0000259" key="50">
    <source>
        <dbReference type="PROSITE" id="PS51192"/>
    </source>
</evidence>
<keyword evidence="41" id="KW-1035">Host cytoplasm</keyword>
<feature type="domain" description="Helicase ATP-binding" evidence="50">
    <location>
        <begin position="1522"/>
        <end position="1666"/>
    </location>
</feature>
<feature type="domain" description="Peptidase S29" evidence="52">
    <location>
        <begin position="1321"/>
        <end position="1503"/>
    </location>
</feature>
<dbReference type="InterPro" id="IPR001490">
    <property type="entry name" value="HCV_NS4b"/>
</dbReference>
<evidence type="ECO:0000256" key="1">
    <source>
        <dbReference type="ARBA" id="ARBA00004147"/>
    </source>
</evidence>
<dbReference type="GO" id="GO:0019062">
    <property type="term" value="P:virion attachment to host cell"/>
    <property type="evidence" value="ECO:0007669"/>
    <property type="project" value="UniProtKB-KW"/>
</dbReference>
<dbReference type="Gene3D" id="1.10.820.10">
    <property type="entry name" value="RNA Helicase Chain A , domain 3"/>
    <property type="match status" value="1"/>
</dbReference>
<dbReference type="InterPro" id="IPR011492">
    <property type="entry name" value="Flavi_DEAD"/>
</dbReference>
<accession>M9ZU32</accession>
<evidence type="ECO:0000256" key="14">
    <source>
        <dbReference type="ARBA" id="ARBA00022581"/>
    </source>
</evidence>
<evidence type="ECO:0000256" key="15">
    <source>
        <dbReference type="ARBA" id="ARBA00022595"/>
    </source>
</evidence>
<dbReference type="SUPFAM" id="SSF50494">
    <property type="entry name" value="Trypsin-like serine proteases"/>
    <property type="match status" value="1"/>
</dbReference>
<dbReference type="SMART" id="SM00487">
    <property type="entry name" value="DEXDc"/>
    <property type="match status" value="1"/>
</dbReference>
<dbReference type="PROSITE" id="PS51192">
    <property type="entry name" value="HELICASE_ATP_BIND_1"/>
    <property type="match status" value="1"/>
</dbReference>
<dbReference type="Pfam" id="PF07652">
    <property type="entry name" value="Flavi_DEAD"/>
    <property type="match status" value="1"/>
</dbReference>
<keyword evidence="40" id="KW-1038">Host endoplasmic reticulum</keyword>
<keyword evidence="38 48" id="KW-0472">Membrane</keyword>
<keyword evidence="8" id="KW-1113">Inhibition of host RLR pathway by virus</keyword>
<dbReference type="Gene3D" id="3.40.50.300">
    <property type="entry name" value="P-loop containing nucleotide triphosphate hydrolases"/>
    <property type="match status" value="2"/>
</dbReference>
<comment type="catalytic activity">
    <reaction evidence="46">
        <text>a ribonucleoside 5'-triphosphate + H2O = a ribonucleoside 5'-diphosphate + phosphate + H(+)</text>
        <dbReference type="Rhea" id="RHEA:23680"/>
        <dbReference type="ChEBI" id="CHEBI:15377"/>
        <dbReference type="ChEBI" id="CHEBI:15378"/>
        <dbReference type="ChEBI" id="CHEBI:43474"/>
        <dbReference type="ChEBI" id="CHEBI:57930"/>
        <dbReference type="ChEBI" id="CHEBI:61557"/>
        <dbReference type="EC" id="3.6.1.15"/>
    </reaction>
</comment>
<dbReference type="CDD" id="cd23203">
    <property type="entry name" value="Pegivirus_RdRp"/>
    <property type="match status" value="1"/>
</dbReference>
<dbReference type="GO" id="GO:0044167">
    <property type="term" value="C:host cell endoplasmic reticulum membrane"/>
    <property type="evidence" value="ECO:0007669"/>
    <property type="project" value="UniProtKB-SubCell"/>
</dbReference>
<evidence type="ECO:0000256" key="25">
    <source>
        <dbReference type="ARBA" id="ARBA00022806"/>
    </source>
</evidence>
<feature type="domain" description="RdRp catalytic" evidence="49">
    <location>
        <begin position="3109"/>
        <end position="3223"/>
    </location>
</feature>
<evidence type="ECO:0000256" key="45">
    <source>
        <dbReference type="ARBA" id="ARBA00023303"/>
    </source>
</evidence>
<evidence type="ECO:0000256" key="13">
    <source>
        <dbReference type="ARBA" id="ARBA00022562"/>
    </source>
</evidence>
<keyword evidence="23" id="KW-0378">Hydrolase</keyword>
<keyword evidence="37" id="KW-0406">Ion transport</keyword>
<evidence type="ECO:0000256" key="9">
    <source>
        <dbReference type="ARBA" id="ARBA00022484"/>
    </source>
</evidence>
<dbReference type="GO" id="GO:0006508">
    <property type="term" value="P:proteolysis"/>
    <property type="evidence" value="ECO:0007669"/>
    <property type="project" value="UniProtKB-KW"/>
</dbReference>
<keyword evidence="35" id="KW-1182">Viral ion channel</keyword>
<evidence type="ECO:0000256" key="35">
    <source>
        <dbReference type="ARBA" id="ARBA00023039"/>
    </source>
</evidence>
<keyword evidence="32" id="KW-0694">RNA-binding</keyword>
<evidence type="ECO:0000256" key="20">
    <source>
        <dbReference type="ARBA" id="ARBA00022695"/>
    </source>
</evidence>
<reference evidence="53 54" key="1">
    <citation type="journal article" date="2013" name="Proc. Natl. Acad. Sci. U.S.A.">
        <title>Bats are a major natural reservoir for hepaciviruses and pegiviruses.</title>
        <authorList>
            <person name="Quan P.L."/>
            <person name="Firth C."/>
            <person name="Conte J.M."/>
            <person name="Williams S.H."/>
            <person name="Zambrana-Torrelio C.M."/>
            <person name="Anthony S.J."/>
            <person name="Ellison J.A."/>
            <person name="Gilbert A.T."/>
            <person name="Kuzmin I.V."/>
            <person name="Niezgoda M."/>
            <person name="Osinubi M.O."/>
            <person name="Recuenco S."/>
            <person name="Markotter W."/>
            <person name="Breiman R.F."/>
            <person name="Kalemba L."/>
            <person name="Malekani J."/>
            <person name="Lindblade K.A."/>
            <person name="Rostal M.K."/>
            <person name="Ojeda-Flores R."/>
            <person name="Suzan G."/>
            <person name="Davis L.B."/>
            <person name="Blau D.M."/>
            <person name="Ogunkoya A.B."/>
            <person name="Alvarez Castillo D.A."/>
            <person name="Moran D."/>
            <person name="Ngam S."/>
            <person name="Akaibe D."/>
            <person name="Agwanda B."/>
            <person name="Briese T."/>
            <person name="Epstein J.H."/>
            <person name="Daszak P."/>
            <person name="Rupprecht C.E."/>
            <person name="Holmes E.C."/>
            <person name="Lipkin W.I."/>
        </authorList>
    </citation>
    <scope>NUCLEOTIDE SEQUENCE [LARGE SCALE GENOMIC DNA]</scope>
    <source>
        <strain evidence="53">PDB-620</strain>
    </source>
</reference>
<dbReference type="Gene3D" id="2.40.10.10">
    <property type="entry name" value="Trypsin-like serine proteases"/>
    <property type="match status" value="1"/>
</dbReference>
<dbReference type="GO" id="GO:0039654">
    <property type="term" value="P:fusion of virus membrane with host endosome membrane"/>
    <property type="evidence" value="ECO:0007669"/>
    <property type="project" value="UniProtKB-KW"/>
</dbReference>
<name>M9ZU32_9FLAV</name>
<dbReference type="GO" id="GO:0015267">
    <property type="term" value="F:channel activity"/>
    <property type="evidence" value="ECO:0007669"/>
    <property type="project" value="UniProtKB-KW"/>
</dbReference>
<dbReference type="GO" id="GO:0003968">
    <property type="term" value="F:RNA-directed RNA polymerase activity"/>
    <property type="evidence" value="ECO:0007669"/>
    <property type="project" value="UniProtKB-KW"/>
</dbReference>
<evidence type="ECO:0000256" key="6">
    <source>
        <dbReference type="ARBA" id="ARBA00020107"/>
    </source>
</evidence>
<evidence type="ECO:0000256" key="7">
    <source>
        <dbReference type="ARBA" id="ARBA00022448"/>
    </source>
</evidence>
<dbReference type="PROSITE" id="PS51693">
    <property type="entry name" value="HCV_NS2_PRO"/>
    <property type="match status" value="1"/>
</dbReference>
<dbReference type="GO" id="GO:0055036">
    <property type="term" value="C:virion membrane"/>
    <property type="evidence" value="ECO:0007669"/>
    <property type="project" value="UniProtKB-SubCell"/>
</dbReference>
<keyword evidence="25" id="KW-0347">Helicase</keyword>
<keyword evidence="29" id="KW-0067">ATP-binding</keyword>
<evidence type="ECO:0000256" key="3">
    <source>
        <dbReference type="ARBA" id="ARBA00004182"/>
    </source>
</evidence>
<feature type="transmembrane region" description="Helical" evidence="48">
    <location>
        <begin position="1025"/>
        <end position="1042"/>
    </location>
</feature>
<dbReference type="InterPro" id="IPR038170">
    <property type="entry name" value="NS5A_1a_sf"/>
</dbReference>
<dbReference type="GO" id="GO:0046872">
    <property type="term" value="F:metal ion binding"/>
    <property type="evidence" value="ECO:0007669"/>
    <property type="project" value="UniProtKB-KW"/>
</dbReference>
<evidence type="ECO:0000256" key="30">
    <source>
        <dbReference type="ARBA" id="ARBA00022844"/>
    </source>
</evidence>
<keyword evidence="28" id="KW-1114">Inhibition of host interferon signaling pathway by virus</keyword>
<evidence type="ECO:0000256" key="18">
    <source>
        <dbReference type="ARBA" id="ARBA00022679"/>
    </source>
</evidence>
<keyword evidence="42" id="KW-0922">Interferon antiviral system evasion</keyword>
<evidence type="ECO:0000256" key="2">
    <source>
        <dbReference type="ARBA" id="ARBA00004153"/>
    </source>
</evidence>
<evidence type="ECO:0000256" key="27">
    <source>
        <dbReference type="ARBA" id="ARBA00022825"/>
    </source>
</evidence>
<dbReference type="InterPro" id="IPR043502">
    <property type="entry name" value="DNA/RNA_pol_sf"/>
</dbReference>
<dbReference type="InterPro" id="IPR007094">
    <property type="entry name" value="RNA-dir_pol_PSvirus"/>
</dbReference>
<keyword evidence="19 48" id="KW-0812">Transmembrane</keyword>
<dbReference type="SUPFAM" id="SSF52540">
    <property type="entry name" value="P-loop containing nucleoside triphosphate hydrolases"/>
    <property type="match status" value="1"/>
</dbReference>
<evidence type="ECO:0000256" key="24">
    <source>
        <dbReference type="ARBA" id="ARBA00022804"/>
    </source>
</evidence>
<dbReference type="GO" id="GO:0003723">
    <property type="term" value="F:RNA binding"/>
    <property type="evidence" value="ECO:0007669"/>
    <property type="project" value="UniProtKB-KW"/>
</dbReference>
<feature type="transmembrane region" description="Helical" evidence="48">
    <location>
        <begin position="785"/>
        <end position="817"/>
    </location>
</feature>
<evidence type="ECO:0000256" key="42">
    <source>
        <dbReference type="ARBA" id="ARBA00023258"/>
    </source>
</evidence>
<evidence type="ECO:0000256" key="36">
    <source>
        <dbReference type="ARBA" id="ARBA00023050"/>
    </source>
</evidence>
<evidence type="ECO:0000313" key="53">
    <source>
        <dbReference type="EMBL" id="AGK41006.1"/>
    </source>
</evidence>
<dbReference type="InterPro" id="IPR027417">
    <property type="entry name" value="P-loop_NTPase"/>
</dbReference>
<evidence type="ECO:0000256" key="41">
    <source>
        <dbReference type="ARBA" id="ARBA00023200"/>
    </source>
</evidence>
<protein>
    <recommendedName>
        <fullName evidence="6">Genome polyprotein</fullName>
    </recommendedName>
</protein>
<dbReference type="InterPro" id="IPR004109">
    <property type="entry name" value="HepC_NS3_protease"/>
</dbReference>
<dbReference type="Gene3D" id="2.20.25.210">
    <property type="entry name" value="Hepatitis C NS5A, domain 1B"/>
    <property type="match status" value="1"/>
</dbReference>
<evidence type="ECO:0000256" key="48">
    <source>
        <dbReference type="SAM" id="Phobius"/>
    </source>
</evidence>
<comment type="subcellular location">
    <subcellularLocation>
        <location evidence="4">Host cytoplasm</location>
    </subcellularLocation>
    <subcellularLocation>
        <location evidence="2">Host endoplasmic reticulum membrane</location>
        <topology evidence="2">Multi-pass membrane protein</topology>
    </subcellularLocation>
    <subcellularLocation>
        <location evidence="5">Host endoplasmic reticulum membrane</location>
        <topology evidence="5">Peripheral membrane protein</topology>
    </subcellularLocation>
    <subcellularLocation>
        <location evidence="1">Host nucleus</location>
    </subcellularLocation>
    <subcellularLocation>
        <location evidence="3">Virion membrane</location>
    </subcellularLocation>
</comment>
<evidence type="ECO:0000256" key="40">
    <source>
        <dbReference type="ARBA" id="ARBA00023184"/>
    </source>
</evidence>
<evidence type="ECO:0000256" key="44">
    <source>
        <dbReference type="ARBA" id="ARBA00023296"/>
    </source>
</evidence>
<keyword evidence="30" id="KW-0946">Virion</keyword>
<evidence type="ECO:0000256" key="26">
    <source>
        <dbReference type="ARBA" id="ARBA00022807"/>
    </source>
</evidence>
<evidence type="ECO:0000256" key="46">
    <source>
        <dbReference type="ARBA" id="ARBA00047631"/>
    </source>
</evidence>
<keyword evidence="14" id="KW-0945">Host-virus interaction</keyword>
<keyword evidence="20" id="KW-0548">Nucleotidyltransferase</keyword>
<feature type="transmembrane region" description="Helical" evidence="48">
    <location>
        <begin position="1104"/>
        <end position="1121"/>
    </location>
</feature>
<keyword evidence="10" id="KW-1168">Fusion of virus membrane with host membrane</keyword>
<keyword evidence="24" id="KW-1161">Viral attachment to host cell</keyword>
<evidence type="ECO:0000256" key="23">
    <source>
        <dbReference type="ARBA" id="ARBA00022801"/>
    </source>
</evidence>